<evidence type="ECO:0000256" key="9">
    <source>
        <dbReference type="ARBA" id="ARBA00022679"/>
    </source>
</evidence>
<comment type="caution">
    <text evidence="20">The sequence shown here is derived from an EMBL/GenBank/DDBJ whole genome shotgun (WGS) entry which is preliminary data.</text>
</comment>
<dbReference type="GO" id="GO:0005743">
    <property type="term" value="C:mitochondrial inner membrane"/>
    <property type="evidence" value="ECO:0007669"/>
    <property type="project" value="UniProtKB-SubCell"/>
</dbReference>
<evidence type="ECO:0000256" key="19">
    <source>
        <dbReference type="SAM" id="MobiDB-lite"/>
    </source>
</evidence>
<evidence type="ECO:0000256" key="5">
    <source>
        <dbReference type="ARBA" id="ARBA00005458"/>
    </source>
</evidence>
<gene>
    <name evidence="20" type="ORF">A4X06_0g541</name>
</gene>
<dbReference type="AlphaFoldDB" id="A0A8X7N030"/>
<dbReference type="GO" id="GO:0016024">
    <property type="term" value="P:CDP-diacylglycerol biosynthetic process"/>
    <property type="evidence" value="ECO:0007669"/>
    <property type="project" value="TreeGrafter"/>
</dbReference>
<keyword evidence="15" id="KW-0472">Membrane</keyword>
<evidence type="ECO:0000256" key="6">
    <source>
        <dbReference type="ARBA" id="ARBA00012487"/>
    </source>
</evidence>
<comment type="pathway">
    <text evidence="4">Lipid metabolism.</text>
</comment>
<feature type="compositionally biased region" description="Basic and acidic residues" evidence="19">
    <location>
        <begin position="406"/>
        <end position="417"/>
    </location>
</feature>
<evidence type="ECO:0000256" key="2">
    <source>
        <dbReference type="ARBA" id="ARBA00004443"/>
    </source>
</evidence>
<keyword evidence="21" id="KW-1185">Reference proteome</keyword>
<name>A0A8X7N030_9BASI</name>
<dbReference type="Pfam" id="PF09139">
    <property type="entry name" value="Tam41_Mmp37"/>
    <property type="match status" value="1"/>
</dbReference>
<dbReference type="EMBL" id="LWDE02000028">
    <property type="protein sequence ID" value="KAE8255207.1"/>
    <property type="molecule type" value="Genomic_DNA"/>
</dbReference>
<dbReference type="GO" id="GO:0032049">
    <property type="term" value="P:cardiolipin biosynthetic process"/>
    <property type="evidence" value="ECO:0007669"/>
    <property type="project" value="InterPro"/>
</dbReference>
<dbReference type="EC" id="2.7.7.41" evidence="6"/>
<feature type="compositionally biased region" description="Polar residues" evidence="19">
    <location>
        <begin position="396"/>
        <end position="405"/>
    </location>
</feature>
<dbReference type="PANTHER" id="PTHR13619">
    <property type="entry name" value="PHOSPHATIDATE CYTIDYLYLTRANSFERASE, MITOCHONDRIAL"/>
    <property type="match status" value="1"/>
</dbReference>
<keyword evidence="12" id="KW-0460">Magnesium</keyword>
<comment type="similarity">
    <text evidence="5">Belongs to the TAM41 family.</text>
</comment>
<dbReference type="Proteomes" id="UP000077684">
    <property type="component" value="Unassembled WGS sequence"/>
</dbReference>
<comment type="cofactor">
    <cofactor evidence="1">
        <name>Mg(2+)</name>
        <dbReference type="ChEBI" id="CHEBI:18420"/>
    </cofactor>
</comment>
<feature type="compositionally biased region" description="Polar residues" evidence="19">
    <location>
        <begin position="542"/>
        <end position="551"/>
    </location>
</feature>
<dbReference type="PANTHER" id="PTHR13619:SF0">
    <property type="entry name" value="PHOSPHATIDATE CYTIDYLYLTRANSFERASE, MITOCHONDRIAL"/>
    <property type="match status" value="1"/>
</dbReference>
<dbReference type="InterPro" id="IPR015222">
    <property type="entry name" value="Tam41"/>
</dbReference>
<keyword evidence="11" id="KW-0999">Mitochondrion inner membrane</keyword>
<proteinExistence type="inferred from homology"/>
<reference evidence="20" key="1">
    <citation type="submission" date="2016-04" db="EMBL/GenBank/DDBJ databases">
        <authorList>
            <person name="Nguyen H.D."/>
            <person name="Samba Siva P."/>
            <person name="Cullis J."/>
            <person name="Levesque C.A."/>
            <person name="Hambleton S."/>
        </authorList>
    </citation>
    <scope>NUCLEOTIDE SEQUENCE</scope>
    <source>
        <strain evidence="20">DAOMC 236426</strain>
    </source>
</reference>
<evidence type="ECO:0000313" key="21">
    <source>
        <dbReference type="Proteomes" id="UP000077684"/>
    </source>
</evidence>
<keyword evidence="10" id="KW-0548">Nucleotidyltransferase</keyword>
<evidence type="ECO:0000256" key="8">
    <source>
        <dbReference type="ARBA" id="ARBA00022516"/>
    </source>
</evidence>
<evidence type="ECO:0000256" key="7">
    <source>
        <dbReference type="ARBA" id="ARBA00018337"/>
    </source>
</evidence>
<evidence type="ECO:0000256" key="15">
    <source>
        <dbReference type="ARBA" id="ARBA00023136"/>
    </source>
</evidence>
<feature type="region of interest" description="Disordered" evidence="19">
    <location>
        <begin position="379"/>
        <end position="427"/>
    </location>
</feature>
<evidence type="ECO:0000256" key="10">
    <source>
        <dbReference type="ARBA" id="ARBA00022695"/>
    </source>
</evidence>
<protein>
    <recommendedName>
        <fullName evidence="7">Phosphatidate cytidylyltransferase, mitochondrial</fullName>
        <ecNumber evidence="6">2.7.7.41</ecNumber>
    </recommendedName>
    <alternativeName>
        <fullName evidence="18">CDP-diacylglycerol synthase</fullName>
    </alternativeName>
</protein>
<keyword evidence="17" id="KW-1208">Phospholipid metabolism</keyword>
<evidence type="ECO:0000256" key="4">
    <source>
        <dbReference type="ARBA" id="ARBA00005189"/>
    </source>
</evidence>
<feature type="compositionally biased region" description="Basic and acidic residues" evidence="19">
    <location>
        <begin position="379"/>
        <end position="395"/>
    </location>
</feature>
<keyword evidence="14" id="KW-0496">Mitochondrion</keyword>
<evidence type="ECO:0000313" key="20">
    <source>
        <dbReference type="EMBL" id="KAE8255207.1"/>
    </source>
</evidence>
<comment type="subcellular location">
    <subcellularLocation>
        <location evidence="2">Mitochondrion inner membrane</location>
        <topology evidence="2">Peripheral membrane protein</topology>
        <orientation evidence="2">Matrix side</orientation>
    </subcellularLocation>
</comment>
<evidence type="ECO:0000256" key="11">
    <source>
        <dbReference type="ARBA" id="ARBA00022792"/>
    </source>
</evidence>
<evidence type="ECO:0000256" key="14">
    <source>
        <dbReference type="ARBA" id="ARBA00023128"/>
    </source>
</evidence>
<organism evidence="20 21">
    <name type="scientific">Tilletia controversa</name>
    <name type="common">dwarf bunt fungus</name>
    <dbReference type="NCBI Taxonomy" id="13291"/>
    <lineage>
        <taxon>Eukaryota</taxon>
        <taxon>Fungi</taxon>
        <taxon>Dikarya</taxon>
        <taxon>Basidiomycota</taxon>
        <taxon>Ustilaginomycotina</taxon>
        <taxon>Exobasidiomycetes</taxon>
        <taxon>Tilletiales</taxon>
        <taxon>Tilletiaceae</taxon>
        <taxon>Tilletia</taxon>
    </lineage>
</organism>
<evidence type="ECO:0000256" key="3">
    <source>
        <dbReference type="ARBA" id="ARBA00005119"/>
    </source>
</evidence>
<keyword evidence="9" id="KW-0808">Transferase</keyword>
<evidence type="ECO:0000256" key="1">
    <source>
        <dbReference type="ARBA" id="ARBA00001946"/>
    </source>
</evidence>
<accession>A0A8X7N030</accession>
<evidence type="ECO:0000256" key="12">
    <source>
        <dbReference type="ARBA" id="ARBA00022842"/>
    </source>
</evidence>
<feature type="region of interest" description="Disordered" evidence="19">
    <location>
        <begin position="488"/>
        <end position="551"/>
    </location>
</feature>
<evidence type="ECO:0000256" key="16">
    <source>
        <dbReference type="ARBA" id="ARBA00023209"/>
    </source>
</evidence>
<keyword evidence="13" id="KW-0443">Lipid metabolism</keyword>
<reference evidence="20" key="2">
    <citation type="journal article" date="2019" name="IMA Fungus">
        <title>Genome sequencing and comparison of five Tilletia species to identify candidate genes for the detection of regulated species infecting wheat.</title>
        <authorList>
            <person name="Nguyen H.D.T."/>
            <person name="Sultana T."/>
            <person name="Kesanakurti P."/>
            <person name="Hambleton S."/>
        </authorList>
    </citation>
    <scope>NUCLEOTIDE SEQUENCE</scope>
    <source>
        <strain evidence="20">DAOMC 236426</strain>
    </source>
</reference>
<evidence type="ECO:0000256" key="18">
    <source>
        <dbReference type="ARBA" id="ARBA00029893"/>
    </source>
</evidence>
<evidence type="ECO:0000256" key="13">
    <source>
        <dbReference type="ARBA" id="ARBA00023098"/>
    </source>
</evidence>
<keyword evidence="16" id="KW-0594">Phospholipid biosynthesis</keyword>
<dbReference type="GO" id="GO:0004605">
    <property type="term" value="F:phosphatidate cytidylyltransferase activity"/>
    <property type="evidence" value="ECO:0007669"/>
    <property type="project" value="UniProtKB-EC"/>
</dbReference>
<evidence type="ECO:0000256" key="17">
    <source>
        <dbReference type="ARBA" id="ARBA00023264"/>
    </source>
</evidence>
<feature type="compositionally biased region" description="Low complexity" evidence="19">
    <location>
        <begin position="491"/>
        <end position="541"/>
    </location>
</feature>
<keyword evidence="8" id="KW-0444">Lipid biosynthesis</keyword>
<comment type="pathway">
    <text evidence="3">Phospholipid metabolism; CDP-diacylglycerol biosynthesis; CDP-diacylglycerol from sn-glycerol 3-phosphate: step 3/3.</text>
</comment>
<sequence length="551" mass="60427">MSRSVVKSAASLRRSASTECFSSWHSAALLQPRRTYATDSSLAPGHPRIPPLANHNETSIAAASASFPPSFGSNQVLPLETEMLTRLNGLLSSFLLFPPTPIQFAFAYGSGVFPQVQAGPEHAVRPLASRSEPQKGKMVDLILAVNHPQHWHAMNMQHFPQHYSLMARLAGAGYLLRKVQHAGAGVWYHPYVQLNGELAKYGVIDIDRLCKDLLDWDTLYVSGRMHKPVALLLSHPRVRLAQQVNLSSALRTSLLLMPETFSEVELFTRIASLSYTGDFRMQVPGAENVNKVRNIVLGQRHSFRRLYGGLIRSLGTLEVREGREDRFLLRQENSPQRRLEHLIRLPLNLRRHIQAHYTSQPQLDPAFLKLSLSKESEKLRRVEHLPSRATLDKNTGDISQASGPTSEDRDSPEERESSANSRSSDPDTLEFWAAVEKQKDLDQVILQSIGSIVRGPAWAQSIKGVCTAGFGRTMRYMGAKIGKYFEGRSQEPSSASSSTAKSDDSSASTSSSSSSSNASSSASESSSTTASTKATAPSSTTKAQGQSSSST</sequence>